<evidence type="ECO:0000313" key="2">
    <source>
        <dbReference type="Proteomes" id="UP000554482"/>
    </source>
</evidence>
<dbReference type="PANTHER" id="PTHR33511">
    <property type="entry name" value="OS06G0632400 PROTEIN"/>
    <property type="match status" value="1"/>
</dbReference>
<comment type="caution">
    <text evidence="1">The sequence shown here is derived from an EMBL/GenBank/DDBJ whole genome shotgun (WGS) entry which is preliminary data.</text>
</comment>
<keyword evidence="2" id="KW-1185">Reference proteome</keyword>
<dbReference type="OrthoDB" id="654716at2759"/>
<gene>
    <name evidence="1" type="ORF">FRX31_011565</name>
</gene>
<dbReference type="Pfam" id="PF05553">
    <property type="entry name" value="DUF761"/>
    <property type="match status" value="1"/>
</dbReference>
<proteinExistence type="predicted"/>
<organism evidence="1 2">
    <name type="scientific">Thalictrum thalictroides</name>
    <name type="common">Rue-anemone</name>
    <name type="synonym">Anemone thalictroides</name>
    <dbReference type="NCBI Taxonomy" id="46969"/>
    <lineage>
        <taxon>Eukaryota</taxon>
        <taxon>Viridiplantae</taxon>
        <taxon>Streptophyta</taxon>
        <taxon>Embryophyta</taxon>
        <taxon>Tracheophyta</taxon>
        <taxon>Spermatophyta</taxon>
        <taxon>Magnoliopsida</taxon>
        <taxon>Ranunculales</taxon>
        <taxon>Ranunculaceae</taxon>
        <taxon>Thalictroideae</taxon>
        <taxon>Thalictrum</taxon>
    </lineage>
</organism>
<accession>A0A7J6WPI3</accession>
<dbReference type="InterPro" id="IPR008480">
    <property type="entry name" value="DUF761_pln"/>
</dbReference>
<dbReference type="AlphaFoldDB" id="A0A7J6WPI3"/>
<protein>
    <submittedName>
        <fullName evidence="1">Uncharacterized protein</fullName>
    </submittedName>
</protein>
<evidence type="ECO:0000313" key="1">
    <source>
        <dbReference type="EMBL" id="KAF5198848.1"/>
    </source>
</evidence>
<dbReference type="Proteomes" id="UP000554482">
    <property type="component" value="Unassembled WGS sequence"/>
</dbReference>
<name>A0A7J6WPI3_THATH</name>
<dbReference type="EMBL" id="JABWDY010012748">
    <property type="protein sequence ID" value="KAF5198848.1"/>
    <property type="molecule type" value="Genomic_DNA"/>
</dbReference>
<sequence>MGGNQKQNKLPSLFSIFSIFKSKKTHDSDDMGWDESVNIRRVRRSDYDKGYWVAEPEINKKASAFIAKFYESRVSDAE</sequence>
<reference evidence="1 2" key="1">
    <citation type="submission" date="2020-06" db="EMBL/GenBank/DDBJ databases">
        <title>Transcriptomic and genomic resources for Thalictrum thalictroides and T. hernandezii: Facilitating candidate gene discovery in an emerging model plant lineage.</title>
        <authorList>
            <person name="Arias T."/>
            <person name="Riano-Pachon D.M."/>
            <person name="Di Stilio V.S."/>
        </authorList>
    </citation>
    <scope>NUCLEOTIDE SEQUENCE [LARGE SCALE GENOMIC DNA]</scope>
    <source>
        <strain evidence="2">cv. WT478/WT964</strain>
        <tissue evidence="1">Leaves</tissue>
    </source>
</reference>